<evidence type="ECO:0000256" key="4">
    <source>
        <dbReference type="ARBA" id="ARBA00022801"/>
    </source>
</evidence>
<dbReference type="GO" id="GO:0030245">
    <property type="term" value="P:cellulose catabolic process"/>
    <property type="evidence" value="ECO:0007669"/>
    <property type="project" value="UniProtKB-KW"/>
</dbReference>
<dbReference type="InterPro" id="IPR018120">
    <property type="entry name" value="Glyco_hydro_1_AS"/>
</dbReference>
<dbReference type="SUPFAM" id="SSF51445">
    <property type="entry name" value="(Trans)glycosidases"/>
    <property type="match status" value="1"/>
</dbReference>
<dbReference type="InterPro" id="IPR017736">
    <property type="entry name" value="Glyco_hydro_1_beta-glucosidase"/>
</dbReference>
<evidence type="ECO:0000256" key="11">
    <source>
        <dbReference type="PROSITE-ProRule" id="PRU10055"/>
    </source>
</evidence>
<dbReference type="FunFam" id="3.20.20.80:FF:000004">
    <property type="entry name" value="Beta-glucosidase 6-phospho-beta-glucosidase"/>
    <property type="match status" value="1"/>
</dbReference>
<evidence type="ECO:0000256" key="12">
    <source>
        <dbReference type="RuleBase" id="RU361175"/>
    </source>
</evidence>
<dbReference type="PRINTS" id="PR00131">
    <property type="entry name" value="GLHYDRLASE1"/>
</dbReference>
<dbReference type="Proteomes" id="UP000291301">
    <property type="component" value="Unassembled WGS sequence"/>
</dbReference>
<feature type="binding site" evidence="10">
    <location>
        <begin position="407"/>
        <end position="408"/>
    </location>
    <ligand>
        <name>substrate</name>
    </ligand>
</feature>
<evidence type="ECO:0000256" key="8">
    <source>
        <dbReference type="ARBA" id="ARBA00023326"/>
    </source>
</evidence>
<dbReference type="InterPro" id="IPR017853">
    <property type="entry name" value="GH"/>
</dbReference>
<feature type="binding site" evidence="10">
    <location>
        <position position="400"/>
    </location>
    <ligand>
        <name>substrate</name>
    </ligand>
</feature>
<keyword evidence="5" id="KW-0136">Cellulose degradation</keyword>
<comment type="catalytic activity">
    <reaction evidence="1 12">
        <text>Hydrolysis of terminal, non-reducing beta-D-glucosyl residues with release of beta-D-glucose.</text>
        <dbReference type="EC" id="3.2.1.21"/>
    </reaction>
</comment>
<dbReference type="Gene3D" id="3.20.20.80">
    <property type="entry name" value="Glycosidases"/>
    <property type="match status" value="1"/>
</dbReference>
<dbReference type="AlphaFoldDB" id="A0A4R0PC84"/>
<name>A0A4R0PC84_9HYPH</name>
<evidence type="ECO:0000256" key="2">
    <source>
        <dbReference type="ARBA" id="ARBA00010838"/>
    </source>
</evidence>
<dbReference type="InterPro" id="IPR033132">
    <property type="entry name" value="GH_1_N_CS"/>
</dbReference>
<evidence type="ECO:0000256" key="3">
    <source>
        <dbReference type="ARBA" id="ARBA00012744"/>
    </source>
</evidence>
<dbReference type="EC" id="3.2.1.21" evidence="3 12"/>
<comment type="similarity">
    <text evidence="2 12">Belongs to the glycosyl hydrolase 1 family.</text>
</comment>
<sequence length="444" mass="49843">MGFTHTRADFPEDFLFGAATAAYQIEGSSFGGCGPSHWDTFAATPGNVANGDDGAVACDHYHRFAEDLDLVRVAGFDAYRFSTSWSRVLPEGRGRTNEAGLDYYERLVDEILSRGLRPFLTLYHWDLPAALSDLGGWRNRDVADWFADFTEIVIGRIGDRVAAVATLNEPWCVSWLSHFWGFHAPGLRDIRATAHSMHHVLLAHGRAVEVMRAMNQRNLGIVLNFEYANPATDTDADRAAADRYDGIYNRWFVEAMFSGRYPDIALEGLGSHMPKGFENDMETIGAPLDWLGVNYYTRSNLRHLPNAMWPTFEAVPGPLDKTDMGWEIYPDGLRNILTRLHRDYTRGLPIYVTENGMAGANETGPGTIDDAVRTDYFDAHLHAVRGAIKDGVPVKGYFAWSLLDNYEWSFGYGKRFGIVHVDYATQKRTPKASYQAFRQALSRS</sequence>
<dbReference type="PROSITE" id="PS00653">
    <property type="entry name" value="GLYCOSYL_HYDROL_F1_2"/>
    <property type="match status" value="1"/>
</dbReference>
<keyword evidence="6" id="KW-0119">Carbohydrate metabolism</keyword>
<keyword evidence="8" id="KW-0624">Polysaccharide degradation</keyword>
<dbReference type="NCBIfam" id="TIGR03356">
    <property type="entry name" value="BGL"/>
    <property type="match status" value="1"/>
</dbReference>
<keyword evidence="4 12" id="KW-0378">Hydrolase</keyword>
<evidence type="ECO:0000256" key="6">
    <source>
        <dbReference type="ARBA" id="ARBA00023277"/>
    </source>
</evidence>
<evidence type="ECO:0000313" key="14">
    <source>
        <dbReference type="Proteomes" id="UP000291301"/>
    </source>
</evidence>
<dbReference type="PANTHER" id="PTHR10353">
    <property type="entry name" value="GLYCOSYL HYDROLASE"/>
    <property type="match status" value="1"/>
</dbReference>
<feature type="binding site" evidence="10">
    <location>
        <position position="24"/>
    </location>
    <ligand>
        <name>substrate</name>
    </ligand>
</feature>
<feature type="active site" description="Proton donor" evidence="9">
    <location>
        <position position="169"/>
    </location>
</feature>
<dbReference type="GO" id="GO:0005829">
    <property type="term" value="C:cytosol"/>
    <property type="evidence" value="ECO:0007669"/>
    <property type="project" value="TreeGrafter"/>
</dbReference>
<feature type="binding site" evidence="10">
    <location>
        <position position="296"/>
    </location>
    <ligand>
        <name>substrate</name>
    </ligand>
</feature>
<protein>
    <recommendedName>
        <fullName evidence="3 12">Beta-glucosidase</fullName>
        <ecNumber evidence="3 12">3.2.1.21</ecNumber>
    </recommendedName>
</protein>
<dbReference type="Pfam" id="PF00232">
    <property type="entry name" value="Glyco_hydro_1"/>
    <property type="match status" value="1"/>
</dbReference>
<evidence type="ECO:0000256" key="5">
    <source>
        <dbReference type="ARBA" id="ARBA00023001"/>
    </source>
</evidence>
<comment type="caution">
    <text evidence="13">The sequence shown here is derived from an EMBL/GenBank/DDBJ whole genome shotgun (WGS) entry which is preliminary data.</text>
</comment>
<feature type="active site" description="Nucleophile" evidence="9 11">
    <location>
        <position position="354"/>
    </location>
</feature>
<dbReference type="OrthoDB" id="9765195at2"/>
<feature type="binding site" evidence="10">
    <location>
        <position position="124"/>
    </location>
    <ligand>
        <name>substrate</name>
    </ligand>
</feature>
<dbReference type="PANTHER" id="PTHR10353:SF36">
    <property type="entry name" value="LP05116P"/>
    <property type="match status" value="1"/>
</dbReference>
<dbReference type="InterPro" id="IPR001360">
    <property type="entry name" value="Glyco_hydro_1"/>
</dbReference>
<evidence type="ECO:0000256" key="7">
    <source>
        <dbReference type="ARBA" id="ARBA00023295"/>
    </source>
</evidence>
<evidence type="ECO:0000256" key="10">
    <source>
        <dbReference type="PIRSR" id="PIRSR617736-2"/>
    </source>
</evidence>
<dbReference type="RefSeq" id="WP_131569108.1">
    <property type="nucleotide sequence ID" value="NZ_JAINFK010000003.1"/>
</dbReference>
<evidence type="ECO:0000256" key="9">
    <source>
        <dbReference type="PIRSR" id="PIRSR617736-1"/>
    </source>
</evidence>
<evidence type="ECO:0000313" key="13">
    <source>
        <dbReference type="EMBL" id="TCD13778.1"/>
    </source>
</evidence>
<evidence type="ECO:0000256" key="1">
    <source>
        <dbReference type="ARBA" id="ARBA00000448"/>
    </source>
</evidence>
<organism evidence="13 14">
    <name type="scientific">Oricola cellulosilytica</name>
    <dbReference type="NCBI Taxonomy" id="1429082"/>
    <lineage>
        <taxon>Bacteria</taxon>
        <taxon>Pseudomonadati</taxon>
        <taxon>Pseudomonadota</taxon>
        <taxon>Alphaproteobacteria</taxon>
        <taxon>Hyphomicrobiales</taxon>
        <taxon>Ahrensiaceae</taxon>
        <taxon>Oricola</taxon>
    </lineage>
</organism>
<dbReference type="GO" id="GO:0008422">
    <property type="term" value="F:beta-glucosidase activity"/>
    <property type="evidence" value="ECO:0007669"/>
    <property type="project" value="UniProtKB-EC"/>
</dbReference>
<reference evidence="13 14" key="1">
    <citation type="journal article" date="2015" name="Antonie Van Leeuwenhoek">
        <title>Oricola cellulosilytica gen. nov., sp. nov., a cellulose-degrading bacterium of the family Phyllobacteriaceae isolated from surface seashore water, and emended descriptions of Mesorhizobium loti and Phyllobacterium myrsinacearum.</title>
        <authorList>
            <person name="Hameed A."/>
            <person name="Shahina M."/>
            <person name="Lai W.A."/>
            <person name="Lin S.Y."/>
            <person name="Young L.S."/>
            <person name="Liu Y.C."/>
            <person name="Hsu Y.H."/>
            <person name="Young C.C."/>
        </authorList>
    </citation>
    <scope>NUCLEOTIDE SEQUENCE [LARGE SCALE GENOMIC DNA]</scope>
    <source>
        <strain evidence="13 14">KCTC 52183</strain>
    </source>
</reference>
<dbReference type="PROSITE" id="PS00572">
    <property type="entry name" value="GLYCOSYL_HYDROL_F1_1"/>
    <property type="match status" value="1"/>
</dbReference>
<feature type="binding site" evidence="10">
    <location>
        <position position="168"/>
    </location>
    <ligand>
        <name>substrate</name>
    </ligand>
</feature>
<gene>
    <name evidence="13" type="ORF">E0D97_11770</name>
</gene>
<accession>A0A4R0PC84</accession>
<keyword evidence="7 12" id="KW-0326">Glycosidase</keyword>
<proteinExistence type="inferred from homology"/>
<keyword evidence="14" id="KW-1185">Reference proteome</keyword>
<dbReference type="EMBL" id="SJST01000004">
    <property type="protein sequence ID" value="TCD13778.1"/>
    <property type="molecule type" value="Genomic_DNA"/>
</dbReference>